<feature type="transmembrane region" description="Helical" evidence="6">
    <location>
        <begin position="158"/>
        <end position="179"/>
    </location>
</feature>
<dbReference type="Pfam" id="PF03741">
    <property type="entry name" value="TerC"/>
    <property type="match status" value="1"/>
</dbReference>
<keyword evidence="8" id="KW-1185">Reference proteome</keyword>
<evidence type="ECO:0000313" key="8">
    <source>
        <dbReference type="Proteomes" id="UP001324634"/>
    </source>
</evidence>
<dbReference type="Proteomes" id="UP001324634">
    <property type="component" value="Chromosome"/>
</dbReference>
<feature type="transmembrane region" description="Helical" evidence="6">
    <location>
        <begin position="191"/>
        <end position="211"/>
    </location>
</feature>
<gene>
    <name evidence="7" type="ORF">SOO65_18805</name>
</gene>
<comment type="subcellular location">
    <subcellularLocation>
        <location evidence="1">Membrane</location>
        <topology evidence="1">Multi-pass membrane protein</topology>
    </subcellularLocation>
</comment>
<evidence type="ECO:0000256" key="5">
    <source>
        <dbReference type="ARBA" id="ARBA00023136"/>
    </source>
</evidence>
<sequence>MIELSAANLTSLVTLTAMETVLGIDNIIFIAILVAKLPQESQNKIRNLGIGLALIIRVLLLFSISWIMTLTEPLFAVMDHSFSGRDLILLGGGLFLIGKSTFEIHHKVEGDPQVHLHEAEKNVKKKVSPGMMLLQILILDIVFSLDSVITAVGMANQISIMVIAMVISMIIMLASAGQISSFVDKHPTIKILALAFLLLIGVMLVAEGMGAHVSKGYIYFAMAFSLAVELLNMRYRKKHV</sequence>
<keyword evidence="3 6" id="KW-0812">Transmembrane</keyword>
<dbReference type="InterPro" id="IPR005496">
    <property type="entry name" value="Integral_membrane_TerC"/>
</dbReference>
<organism evidence="7 8">
    <name type="scientific">Peredibacter starrii</name>
    <dbReference type="NCBI Taxonomy" id="28202"/>
    <lineage>
        <taxon>Bacteria</taxon>
        <taxon>Pseudomonadati</taxon>
        <taxon>Bdellovibrionota</taxon>
        <taxon>Bacteriovoracia</taxon>
        <taxon>Bacteriovoracales</taxon>
        <taxon>Bacteriovoracaceae</taxon>
        <taxon>Peredibacter</taxon>
    </lineage>
</organism>
<comment type="similarity">
    <text evidence="2">Belongs to the TerC family.</text>
</comment>
<reference evidence="7 8" key="1">
    <citation type="submission" date="2023-11" db="EMBL/GenBank/DDBJ databases">
        <title>Peredibacter starrii A3.12.</title>
        <authorList>
            <person name="Mitchell R.J."/>
        </authorList>
    </citation>
    <scope>NUCLEOTIDE SEQUENCE [LARGE SCALE GENOMIC DNA]</scope>
    <source>
        <strain evidence="7 8">A3.12</strain>
    </source>
</reference>
<feature type="transmembrane region" description="Helical" evidence="6">
    <location>
        <begin position="131"/>
        <end position="152"/>
    </location>
</feature>
<evidence type="ECO:0000256" key="6">
    <source>
        <dbReference type="SAM" id="Phobius"/>
    </source>
</evidence>
<evidence type="ECO:0000256" key="4">
    <source>
        <dbReference type="ARBA" id="ARBA00022989"/>
    </source>
</evidence>
<feature type="transmembrane region" description="Helical" evidence="6">
    <location>
        <begin position="47"/>
        <end position="68"/>
    </location>
</feature>
<evidence type="ECO:0000256" key="1">
    <source>
        <dbReference type="ARBA" id="ARBA00004141"/>
    </source>
</evidence>
<keyword evidence="5 6" id="KW-0472">Membrane</keyword>
<evidence type="ECO:0000256" key="3">
    <source>
        <dbReference type="ARBA" id="ARBA00022692"/>
    </source>
</evidence>
<dbReference type="EMBL" id="CP139487">
    <property type="protein sequence ID" value="WPU64747.1"/>
    <property type="molecule type" value="Genomic_DNA"/>
</dbReference>
<keyword evidence="4 6" id="KW-1133">Transmembrane helix</keyword>
<evidence type="ECO:0000313" key="7">
    <source>
        <dbReference type="EMBL" id="WPU64747.1"/>
    </source>
</evidence>
<feature type="transmembrane region" description="Helical" evidence="6">
    <location>
        <begin position="12"/>
        <end position="35"/>
    </location>
</feature>
<dbReference type="AlphaFoldDB" id="A0AAX4HN51"/>
<dbReference type="PANTHER" id="PTHR30238">
    <property type="entry name" value="MEMBRANE BOUND PREDICTED REDOX MODULATOR"/>
    <property type="match status" value="1"/>
</dbReference>
<dbReference type="RefSeq" id="WP_321394116.1">
    <property type="nucleotide sequence ID" value="NZ_CP139487.1"/>
</dbReference>
<protein>
    <submittedName>
        <fullName evidence="7">TerC family protein</fullName>
    </submittedName>
</protein>
<proteinExistence type="inferred from homology"/>
<accession>A0AAX4HN51</accession>
<evidence type="ECO:0000256" key="2">
    <source>
        <dbReference type="ARBA" id="ARBA00007511"/>
    </source>
</evidence>
<dbReference type="GO" id="GO:0016020">
    <property type="term" value="C:membrane"/>
    <property type="evidence" value="ECO:0007669"/>
    <property type="project" value="UniProtKB-SubCell"/>
</dbReference>
<name>A0AAX4HN51_9BACT</name>
<dbReference type="PANTHER" id="PTHR30238:SF4">
    <property type="entry name" value="SLL1022 PROTEIN"/>
    <property type="match status" value="1"/>
</dbReference>
<dbReference type="KEGG" id="psti:SOO65_18805"/>